<proteinExistence type="predicted"/>
<feature type="compositionally biased region" description="Pro residues" evidence="1">
    <location>
        <begin position="46"/>
        <end position="57"/>
    </location>
</feature>
<name>A0A9Q3BZV5_9BASI</name>
<sequence length="137" mass="15091">MVFPNYTSRTTLLSTLCIIFPIQDVCSFELTLPPFVEPYQHNEPPIFTPTPPIPGPSKVPASKVPLTENNSTNEPEPEVALMKSMEEAFGKYKLFFSVTNKPSPLLPQSSAHPNTPWSFIIIDNTPVGSPLHPGAFP</sequence>
<gene>
    <name evidence="2" type="ORF">O181_014304</name>
</gene>
<dbReference type="EMBL" id="AVOT02003790">
    <property type="protein sequence ID" value="MBW0474589.1"/>
    <property type="molecule type" value="Genomic_DNA"/>
</dbReference>
<evidence type="ECO:0000313" key="3">
    <source>
        <dbReference type="Proteomes" id="UP000765509"/>
    </source>
</evidence>
<protein>
    <submittedName>
        <fullName evidence="2">Uncharacterized protein</fullName>
    </submittedName>
</protein>
<keyword evidence="3" id="KW-1185">Reference proteome</keyword>
<reference evidence="2" key="1">
    <citation type="submission" date="2021-03" db="EMBL/GenBank/DDBJ databases">
        <title>Draft genome sequence of rust myrtle Austropuccinia psidii MF-1, a brazilian biotype.</title>
        <authorList>
            <person name="Quecine M.C."/>
            <person name="Pachon D.M.R."/>
            <person name="Bonatelli M.L."/>
            <person name="Correr F.H."/>
            <person name="Franceschini L.M."/>
            <person name="Leite T.F."/>
            <person name="Margarido G.R.A."/>
            <person name="Almeida C.A."/>
            <person name="Ferrarezi J.A."/>
            <person name="Labate C.A."/>
        </authorList>
    </citation>
    <scope>NUCLEOTIDE SEQUENCE</scope>
    <source>
        <strain evidence="2">MF-1</strain>
    </source>
</reference>
<dbReference type="AlphaFoldDB" id="A0A9Q3BZV5"/>
<dbReference type="Proteomes" id="UP000765509">
    <property type="component" value="Unassembled WGS sequence"/>
</dbReference>
<comment type="caution">
    <text evidence="2">The sequence shown here is derived from an EMBL/GenBank/DDBJ whole genome shotgun (WGS) entry which is preliminary data.</text>
</comment>
<evidence type="ECO:0000313" key="2">
    <source>
        <dbReference type="EMBL" id="MBW0474589.1"/>
    </source>
</evidence>
<feature type="region of interest" description="Disordered" evidence="1">
    <location>
        <begin position="46"/>
        <end position="77"/>
    </location>
</feature>
<organism evidence="2 3">
    <name type="scientific">Austropuccinia psidii MF-1</name>
    <dbReference type="NCBI Taxonomy" id="1389203"/>
    <lineage>
        <taxon>Eukaryota</taxon>
        <taxon>Fungi</taxon>
        <taxon>Dikarya</taxon>
        <taxon>Basidiomycota</taxon>
        <taxon>Pucciniomycotina</taxon>
        <taxon>Pucciniomycetes</taxon>
        <taxon>Pucciniales</taxon>
        <taxon>Sphaerophragmiaceae</taxon>
        <taxon>Austropuccinia</taxon>
    </lineage>
</organism>
<accession>A0A9Q3BZV5</accession>
<evidence type="ECO:0000256" key="1">
    <source>
        <dbReference type="SAM" id="MobiDB-lite"/>
    </source>
</evidence>